<dbReference type="Pfam" id="PF06682">
    <property type="entry name" value="SARAF"/>
    <property type="match status" value="1"/>
</dbReference>
<comment type="caution">
    <text evidence="16">The sequence shown here is derived from an EMBL/GenBank/DDBJ whole genome shotgun (WGS) entry which is preliminary data.</text>
</comment>
<evidence type="ECO:0000256" key="13">
    <source>
        <dbReference type="ARBA" id="ARBA00031116"/>
    </source>
</evidence>
<feature type="transmembrane region" description="Helical" evidence="15">
    <location>
        <begin position="6"/>
        <end position="23"/>
    </location>
</feature>
<reference evidence="16" key="1">
    <citation type="submission" date="2021-02" db="EMBL/GenBank/DDBJ databases">
        <authorList>
            <person name="Nowell W R."/>
        </authorList>
    </citation>
    <scope>NUCLEOTIDE SEQUENCE</scope>
    <source>
        <strain evidence="16">Ploen Becks lab</strain>
    </source>
</reference>
<dbReference type="InterPro" id="IPR009567">
    <property type="entry name" value="SARAF"/>
</dbReference>
<evidence type="ECO:0000256" key="11">
    <source>
        <dbReference type="ARBA" id="ARBA00023065"/>
    </source>
</evidence>
<comment type="subcellular location">
    <subcellularLocation>
        <location evidence="1">Endoplasmic reticulum membrane</location>
        <topology evidence="1">Single-pass type I membrane protein</topology>
    </subcellularLocation>
</comment>
<keyword evidence="9" id="KW-0106">Calcium</keyword>
<dbReference type="GO" id="GO:2001256">
    <property type="term" value="P:regulation of store-operated calcium entry"/>
    <property type="evidence" value="ECO:0007669"/>
    <property type="project" value="InterPro"/>
</dbReference>
<evidence type="ECO:0000256" key="12">
    <source>
        <dbReference type="ARBA" id="ARBA00023136"/>
    </source>
</evidence>
<keyword evidence="8" id="KW-0256">Endoplasmic reticulum</keyword>
<evidence type="ECO:0000256" key="14">
    <source>
        <dbReference type="SAM" id="MobiDB-lite"/>
    </source>
</evidence>
<evidence type="ECO:0000256" key="5">
    <source>
        <dbReference type="ARBA" id="ARBA00022568"/>
    </source>
</evidence>
<evidence type="ECO:0000256" key="6">
    <source>
        <dbReference type="ARBA" id="ARBA00022692"/>
    </source>
</evidence>
<accession>A0A813Z4N4</accession>
<evidence type="ECO:0000256" key="9">
    <source>
        <dbReference type="ARBA" id="ARBA00022837"/>
    </source>
</evidence>
<dbReference type="PANTHER" id="PTHR15929">
    <property type="entry name" value="STORE-OPERATED CALCIUM ENTRY-ASSOCIATED REGULATORY FACTOR"/>
    <property type="match status" value="1"/>
</dbReference>
<evidence type="ECO:0000256" key="10">
    <source>
        <dbReference type="ARBA" id="ARBA00022989"/>
    </source>
</evidence>
<keyword evidence="4" id="KW-0813">Transport</keyword>
<feature type="region of interest" description="Disordered" evidence="14">
    <location>
        <begin position="210"/>
        <end position="237"/>
    </location>
</feature>
<dbReference type="AlphaFoldDB" id="A0A813Z4N4"/>
<dbReference type="PANTHER" id="PTHR15929:SF0">
    <property type="entry name" value="STORE-OPERATED CALCIUM ENTRY-ASSOCIATED REGULATORY FACTOR"/>
    <property type="match status" value="1"/>
</dbReference>
<dbReference type="OrthoDB" id="20303at2759"/>
<evidence type="ECO:0000313" key="16">
    <source>
        <dbReference type="EMBL" id="CAF0894157.1"/>
    </source>
</evidence>
<evidence type="ECO:0000256" key="4">
    <source>
        <dbReference type="ARBA" id="ARBA00022448"/>
    </source>
</evidence>
<organism evidence="16 17">
    <name type="scientific">Brachionus calyciflorus</name>
    <dbReference type="NCBI Taxonomy" id="104777"/>
    <lineage>
        <taxon>Eukaryota</taxon>
        <taxon>Metazoa</taxon>
        <taxon>Spiralia</taxon>
        <taxon>Gnathifera</taxon>
        <taxon>Rotifera</taxon>
        <taxon>Eurotatoria</taxon>
        <taxon>Monogononta</taxon>
        <taxon>Pseudotrocha</taxon>
        <taxon>Ploima</taxon>
        <taxon>Brachionidae</taxon>
        <taxon>Brachionus</taxon>
    </lineage>
</organism>
<evidence type="ECO:0000256" key="15">
    <source>
        <dbReference type="SAM" id="Phobius"/>
    </source>
</evidence>
<evidence type="ECO:0000256" key="3">
    <source>
        <dbReference type="ARBA" id="ARBA00016584"/>
    </source>
</evidence>
<evidence type="ECO:0000256" key="8">
    <source>
        <dbReference type="ARBA" id="ARBA00022824"/>
    </source>
</evidence>
<dbReference type="GO" id="GO:0005789">
    <property type="term" value="C:endoplasmic reticulum membrane"/>
    <property type="evidence" value="ECO:0007669"/>
    <property type="project" value="UniProtKB-SubCell"/>
</dbReference>
<feature type="compositionally biased region" description="Basic and acidic residues" evidence="14">
    <location>
        <begin position="222"/>
        <end position="237"/>
    </location>
</feature>
<evidence type="ECO:0000256" key="7">
    <source>
        <dbReference type="ARBA" id="ARBA00022729"/>
    </source>
</evidence>
<sequence>MNLSYTLFIFDYWFILVNLVVIAKSEVNGENNKIKLSQLKSIKLYKNNYTTSKRLEANLQLQCKSSSFMCRAYGPNVVECTNIAYLENNVRWDCSAELDKRVRFANLKVTCEGYDTANDDYILAGSCGLEYNLELVNFSHDFYNNKDLYETNKISNFLTLMIMAIVVLTVYKSCIKNRQLAARRDFNETYAQIISDNSIETGSMNIFPPPPPSYTSSIHNTSKVDDDKQENNSRYTDQRRVISVPVIQPINISRRSDSPPPAYPNDTYICTAYADTVRR</sequence>
<keyword evidence="6 15" id="KW-0812">Transmembrane</keyword>
<keyword evidence="5" id="KW-0109">Calcium transport</keyword>
<comment type="similarity">
    <text evidence="2">Belongs to the SARAF family.</text>
</comment>
<proteinExistence type="inferred from homology"/>
<gene>
    <name evidence="16" type="ORF">OXX778_LOCUS11064</name>
</gene>
<name>A0A813Z4N4_9BILA</name>
<evidence type="ECO:0000256" key="1">
    <source>
        <dbReference type="ARBA" id="ARBA00004115"/>
    </source>
</evidence>
<dbReference type="Proteomes" id="UP000663879">
    <property type="component" value="Unassembled WGS sequence"/>
</dbReference>
<keyword evidence="7" id="KW-0732">Signal</keyword>
<evidence type="ECO:0000313" key="17">
    <source>
        <dbReference type="Proteomes" id="UP000663879"/>
    </source>
</evidence>
<dbReference type="EMBL" id="CAJNOC010001830">
    <property type="protein sequence ID" value="CAF0894157.1"/>
    <property type="molecule type" value="Genomic_DNA"/>
</dbReference>
<keyword evidence="12 15" id="KW-0472">Membrane</keyword>
<evidence type="ECO:0000256" key="2">
    <source>
        <dbReference type="ARBA" id="ARBA00006833"/>
    </source>
</evidence>
<dbReference type="GO" id="GO:0006816">
    <property type="term" value="P:calcium ion transport"/>
    <property type="evidence" value="ECO:0007669"/>
    <property type="project" value="UniProtKB-KW"/>
</dbReference>
<keyword evidence="10 15" id="KW-1133">Transmembrane helix</keyword>
<keyword evidence="17" id="KW-1185">Reference proteome</keyword>
<feature type="transmembrane region" description="Helical" evidence="15">
    <location>
        <begin position="154"/>
        <end position="171"/>
    </location>
</feature>
<keyword evidence="11" id="KW-0406">Ion transport</keyword>
<protein>
    <recommendedName>
        <fullName evidence="3">Store-operated calcium entry-associated regulatory factor</fullName>
    </recommendedName>
    <alternativeName>
        <fullName evidence="13">Transmembrane protein 66</fullName>
    </alternativeName>
</protein>